<dbReference type="Pfam" id="PF10282">
    <property type="entry name" value="Lactonase"/>
    <property type="match status" value="1"/>
</dbReference>
<organism evidence="1 2">
    <name type="scientific">Granulicella arctica</name>
    <dbReference type="NCBI Taxonomy" id="940613"/>
    <lineage>
        <taxon>Bacteria</taxon>
        <taxon>Pseudomonadati</taxon>
        <taxon>Acidobacteriota</taxon>
        <taxon>Terriglobia</taxon>
        <taxon>Terriglobales</taxon>
        <taxon>Acidobacteriaceae</taxon>
        <taxon>Granulicella</taxon>
    </lineage>
</organism>
<reference evidence="1 2" key="1">
    <citation type="submission" date="2020-07" db="EMBL/GenBank/DDBJ databases">
        <title>Genomic Encyclopedia of Type Strains, Phase IV (KMG-V): Genome sequencing to study the core and pangenomes of soil and plant-associated prokaryotes.</title>
        <authorList>
            <person name="Whitman W."/>
        </authorList>
    </citation>
    <scope>NUCLEOTIDE SEQUENCE [LARGE SCALE GENOMIC DNA]</scope>
    <source>
        <strain evidence="1 2">X4EP2</strain>
    </source>
</reference>
<dbReference type="InterPro" id="IPR019405">
    <property type="entry name" value="Lactonase_7-beta_prop"/>
</dbReference>
<dbReference type="PANTHER" id="PTHR47197:SF3">
    <property type="entry name" value="DIHYDRO-HEME D1 DEHYDROGENASE"/>
    <property type="match status" value="1"/>
</dbReference>
<comment type="caution">
    <text evidence="1">The sequence shown here is derived from an EMBL/GenBank/DDBJ whole genome shotgun (WGS) entry which is preliminary data.</text>
</comment>
<dbReference type="Gene3D" id="2.130.10.10">
    <property type="entry name" value="YVTN repeat-like/Quinoprotein amine dehydrogenase"/>
    <property type="match status" value="2"/>
</dbReference>
<dbReference type="EMBL" id="JACCCW010000002">
    <property type="protein sequence ID" value="NYF81104.1"/>
    <property type="molecule type" value="Genomic_DNA"/>
</dbReference>
<sequence>MTIPLSSCPPLRRLVATLPLCLLVAAAGCRRFAFPDVPAGYREFAYVSNGASNTVTVLDLVYLRQDRTLRVGNNPSGMDVNQTKQEVYVTNAQSGSVSIIDTAKNQVAATIPVGRLPYSLSVEPSGLRAFVANSGSNSVSVIDLNQRRVVQVAGTGEQPGVARVAPDARTLVVSNRGSGSVSIFNVAPDVGPGSGAPLSLRATFGGCPGATDVAILPDSSKAFVACSGGHQVMAVGLAVLPGSWAARHDTSLLADHFLTFLDVGKTPVHLAMKPDGGEIFVSNYASDSISEVSTSTNEVGGTYVIGNKPVHGIVSADNGTLWVSNFGADSVGIYSIDDGKLEGSVHTGSAPDVMAFSADEHLLLVADAHSGDVSVIRTQDKQGPALFTILPAGGSPNDIVVKAMQGKQ</sequence>
<accession>A0A7Y9PJV8</accession>
<dbReference type="SUPFAM" id="SSF50969">
    <property type="entry name" value="YVTN repeat-like/Quinoprotein amine dehydrogenase"/>
    <property type="match status" value="1"/>
</dbReference>
<gene>
    <name evidence="1" type="ORF">HDF17_003424</name>
</gene>
<dbReference type="Proteomes" id="UP000589520">
    <property type="component" value="Unassembled WGS sequence"/>
</dbReference>
<name>A0A7Y9PJV8_9BACT</name>
<proteinExistence type="predicted"/>
<dbReference type="InterPro" id="IPR051200">
    <property type="entry name" value="Host-pathogen_enzymatic-act"/>
</dbReference>
<dbReference type="InterPro" id="IPR011044">
    <property type="entry name" value="Quino_amine_DH_bsu"/>
</dbReference>
<evidence type="ECO:0000313" key="1">
    <source>
        <dbReference type="EMBL" id="NYF81104.1"/>
    </source>
</evidence>
<dbReference type="InterPro" id="IPR011964">
    <property type="entry name" value="YVTN_b-propeller_repeat"/>
</dbReference>
<dbReference type="InterPro" id="IPR015943">
    <property type="entry name" value="WD40/YVTN_repeat-like_dom_sf"/>
</dbReference>
<protein>
    <submittedName>
        <fullName evidence="1">YVTN family beta-propeller protein</fullName>
    </submittedName>
</protein>
<evidence type="ECO:0000313" key="2">
    <source>
        <dbReference type="Proteomes" id="UP000589520"/>
    </source>
</evidence>
<dbReference type="AlphaFoldDB" id="A0A7Y9PJV8"/>
<dbReference type="NCBIfam" id="TIGR02276">
    <property type="entry name" value="beta_rpt_yvtn"/>
    <property type="match status" value="2"/>
</dbReference>
<dbReference type="PANTHER" id="PTHR47197">
    <property type="entry name" value="PROTEIN NIRF"/>
    <property type="match status" value="1"/>
</dbReference>
<keyword evidence="2" id="KW-1185">Reference proteome</keyword>
<dbReference type="RefSeq" id="WP_348640900.1">
    <property type="nucleotide sequence ID" value="NZ_JACCCW010000002.1"/>
</dbReference>